<dbReference type="OrthoDB" id="9772607at2"/>
<dbReference type="GO" id="GO:0003700">
    <property type="term" value="F:DNA-binding transcription factor activity"/>
    <property type="evidence" value="ECO:0007669"/>
    <property type="project" value="InterPro"/>
</dbReference>
<evidence type="ECO:0000256" key="3">
    <source>
        <dbReference type="ARBA" id="ARBA00023163"/>
    </source>
</evidence>
<proteinExistence type="predicted"/>
<dbReference type="AlphaFoldDB" id="A0A8J6P0R1"/>
<evidence type="ECO:0000259" key="4">
    <source>
        <dbReference type="PROSITE" id="PS01124"/>
    </source>
</evidence>
<reference evidence="5" key="1">
    <citation type="submission" date="2020-08" db="EMBL/GenBank/DDBJ databases">
        <title>Genome public.</title>
        <authorList>
            <person name="Liu C."/>
            <person name="Sun Q."/>
        </authorList>
    </citation>
    <scope>NUCLEOTIDE SEQUENCE</scope>
    <source>
        <strain evidence="5">NSJ-15</strain>
    </source>
</reference>
<keyword evidence="1" id="KW-0805">Transcription regulation</keyword>
<dbReference type="SMART" id="SM00342">
    <property type="entry name" value="HTH_ARAC"/>
    <property type="match status" value="1"/>
</dbReference>
<dbReference type="InterPro" id="IPR020449">
    <property type="entry name" value="Tscrpt_reg_AraC-type_HTH"/>
</dbReference>
<dbReference type="InterPro" id="IPR018062">
    <property type="entry name" value="HTH_AraC-typ_CS"/>
</dbReference>
<keyword evidence="2" id="KW-0238">DNA-binding</keyword>
<dbReference type="InterPro" id="IPR018060">
    <property type="entry name" value="HTH_AraC"/>
</dbReference>
<keyword evidence="3" id="KW-0804">Transcription</keyword>
<dbReference type="Pfam" id="PF12833">
    <property type="entry name" value="HTH_18"/>
    <property type="match status" value="1"/>
</dbReference>
<evidence type="ECO:0000256" key="2">
    <source>
        <dbReference type="ARBA" id="ARBA00023125"/>
    </source>
</evidence>
<dbReference type="EMBL" id="JACRTL010000003">
    <property type="protein sequence ID" value="MBC8610761.1"/>
    <property type="molecule type" value="Genomic_DNA"/>
</dbReference>
<organism evidence="5 6">
    <name type="scientific">Massiliimalia timonensis</name>
    <dbReference type="NCBI Taxonomy" id="1987501"/>
    <lineage>
        <taxon>Bacteria</taxon>
        <taxon>Bacillati</taxon>
        <taxon>Bacillota</taxon>
        <taxon>Clostridia</taxon>
        <taxon>Eubacteriales</taxon>
        <taxon>Oscillospiraceae</taxon>
        <taxon>Massiliimalia</taxon>
    </lineage>
</organism>
<dbReference type="PRINTS" id="PR00032">
    <property type="entry name" value="HTHARAC"/>
</dbReference>
<name>A0A8J6P0R1_9FIRM</name>
<dbReference type="InterPro" id="IPR009057">
    <property type="entry name" value="Homeodomain-like_sf"/>
</dbReference>
<evidence type="ECO:0000313" key="5">
    <source>
        <dbReference type="EMBL" id="MBC8610761.1"/>
    </source>
</evidence>
<dbReference type="InterPro" id="IPR053142">
    <property type="entry name" value="PchR_regulatory_protein"/>
</dbReference>
<dbReference type="PROSITE" id="PS01124">
    <property type="entry name" value="HTH_ARAC_FAMILY_2"/>
    <property type="match status" value="1"/>
</dbReference>
<dbReference type="PANTHER" id="PTHR47893">
    <property type="entry name" value="REGULATORY PROTEIN PCHR"/>
    <property type="match status" value="1"/>
</dbReference>
<comment type="caution">
    <text evidence="5">The sequence shown here is derived from an EMBL/GenBank/DDBJ whole genome shotgun (WGS) entry which is preliminary data.</text>
</comment>
<evidence type="ECO:0000313" key="6">
    <source>
        <dbReference type="Proteomes" id="UP000632659"/>
    </source>
</evidence>
<gene>
    <name evidence="5" type="ORF">H8702_06435</name>
</gene>
<dbReference type="PROSITE" id="PS00041">
    <property type="entry name" value="HTH_ARAC_FAMILY_1"/>
    <property type="match status" value="1"/>
</dbReference>
<feature type="domain" description="HTH araC/xylS-type" evidence="4">
    <location>
        <begin position="213"/>
        <end position="311"/>
    </location>
</feature>
<accession>A0A8J6P0R1</accession>
<dbReference type="GO" id="GO:0043565">
    <property type="term" value="F:sequence-specific DNA binding"/>
    <property type="evidence" value="ECO:0007669"/>
    <property type="project" value="InterPro"/>
</dbReference>
<dbReference type="PANTHER" id="PTHR47893:SF1">
    <property type="entry name" value="REGULATORY PROTEIN PCHR"/>
    <property type="match status" value="1"/>
</dbReference>
<dbReference type="Proteomes" id="UP000632659">
    <property type="component" value="Unassembled WGS sequence"/>
</dbReference>
<evidence type="ECO:0000256" key="1">
    <source>
        <dbReference type="ARBA" id="ARBA00023015"/>
    </source>
</evidence>
<dbReference type="Gene3D" id="1.10.10.60">
    <property type="entry name" value="Homeodomain-like"/>
    <property type="match status" value="2"/>
</dbReference>
<dbReference type="RefSeq" id="WP_093989269.1">
    <property type="nucleotide sequence ID" value="NZ_FYDD01000004.1"/>
</dbReference>
<protein>
    <submittedName>
        <fullName evidence="5">Helix-turn-helix transcriptional regulator</fullName>
    </submittedName>
</protein>
<dbReference type="SUPFAM" id="SSF46689">
    <property type="entry name" value="Homeodomain-like"/>
    <property type="match status" value="1"/>
</dbReference>
<keyword evidence="6" id="KW-1185">Reference proteome</keyword>
<sequence>MQEKRPHYFVKSQGKVLTPVQMPDGTREYRVSGGNMRVFSVWPGIDLIYQNFSVKECECSLEVSGEFLGISYCHMGQEECEWVCGDHLYLGAGDLSITRMENRQPPFYFPEERYQGIVLMLDLGILREIPLPILGEYPLSLADKFCKGRHFFAMRANSHIVHIFSELYEIPEDVRDEYCKIKTLELLMFLYLTDPAKERQLDKITKEQINIVKAVRERLCEDLSQDPTIEQLAREFCVSPTALKANFKLIYRSSLKEYLRRKRMEHAAQLLRTEHIPVSEIARQVGYASQSKFSAAFKTAFGSSPMEYRKKCVHDRNI</sequence>